<dbReference type="OrthoDB" id="113459at2"/>
<keyword evidence="2" id="KW-1185">Reference proteome</keyword>
<sequence>MPFRAFLDANVLVGARHRDVLLSLAEAELYEVRWSAEVLAEVGRHLPDSMSDTGRSALFGAMTKAFPDAQVEWPKGFEADVPKLVNRKDRHVVAAAVYAHAEVLVTDDHPLIRELERCPDLIEAQTVAAFVAFAVDSDVATAGAALLSMARRRWLGGSPAASTTEIRDRLAAWARRELGAAVADLMMRPDFVRRAE</sequence>
<proteinExistence type="predicted"/>
<dbReference type="Proteomes" id="UP000247569">
    <property type="component" value="Unassembled WGS sequence"/>
</dbReference>
<accession>A0A318K5M5</accession>
<dbReference type="EMBL" id="QJKF01000005">
    <property type="protein sequence ID" value="PXX64224.1"/>
    <property type="molecule type" value="Genomic_DNA"/>
</dbReference>
<comment type="caution">
    <text evidence="1">The sequence shown here is derived from an EMBL/GenBank/DDBJ whole genome shotgun (WGS) entry which is preliminary data.</text>
</comment>
<protein>
    <submittedName>
        <fullName evidence="1">PIN domain-containing protein</fullName>
    </submittedName>
</protein>
<reference evidence="1 2" key="1">
    <citation type="submission" date="2018-05" db="EMBL/GenBank/DDBJ databases">
        <title>Genomic Encyclopedia of Type Strains, Phase IV (KMG-IV): sequencing the most valuable type-strain genomes for metagenomic binning, comparative biology and taxonomic classification.</title>
        <authorList>
            <person name="Goeker M."/>
        </authorList>
    </citation>
    <scope>NUCLEOTIDE SEQUENCE [LARGE SCALE GENOMIC DNA]</scope>
    <source>
        <strain evidence="1 2">DSM 44704</strain>
    </source>
</reference>
<name>A0A318K5M5_9NOCA</name>
<evidence type="ECO:0000313" key="2">
    <source>
        <dbReference type="Proteomes" id="UP000247569"/>
    </source>
</evidence>
<dbReference type="AlphaFoldDB" id="A0A318K5M5"/>
<organism evidence="1 2">
    <name type="scientific">Nocardia tenerifensis</name>
    <dbReference type="NCBI Taxonomy" id="228006"/>
    <lineage>
        <taxon>Bacteria</taxon>
        <taxon>Bacillati</taxon>
        <taxon>Actinomycetota</taxon>
        <taxon>Actinomycetes</taxon>
        <taxon>Mycobacteriales</taxon>
        <taxon>Nocardiaceae</taxon>
        <taxon>Nocardia</taxon>
    </lineage>
</organism>
<evidence type="ECO:0000313" key="1">
    <source>
        <dbReference type="EMBL" id="PXX64224.1"/>
    </source>
</evidence>
<gene>
    <name evidence="1" type="ORF">DFR70_105409</name>
</gene>